<dbReference type="GeneID" id="7194729"/>
<feature type="region of interest" description="Disordered" evidence="3">
    <location>
        <begin position="83"/>
        <end position="102"/>
    </location>
</feature>
<dbReference type="InParanoid" id="B7G7P3"/>
<dbReference type="Gene3D" id="1.25.40.10">
    <property type="entry name" value="Tetratricopeptide repeat domain"/>
    <property type="match status" value="1"/>
</dbReference>
<dbReference type="AlphaFoldDB" id="B7G7P3"/>
<feature type="signal peptide" evidence="4">
    <location>
        <begin position="1"/>
        <end position="28"/>
    </location>
</feature>
<dbReference type="Pfam" id="PF13812">
    <property type="entry name" value="PPR_3"/>
    <property type="match status" value="1"/>
</dbReference>
<feature type="repeat" description="PPR" evidence="2">
    <location>
        <begin position="276"/>
        <end position="310"/>
    </location>
</feature>
<name>B7G7P3_PHATC</name>
<evidence type="ECO:0000256" key="4">
    <source>
        <dbReference type="SAM" id="SignalP"/>
    </source>
</evidence>
<sequence>MAPRWDKGICLAACLIGLLQSLPRLAYGFYTESLPPRYQHSPSKRPTEQPLRIRRRSSNALNDRINRFTAPGTAIGIAVEPTRDDAPKATYKRNSSRKGDRFAQTSLARNRKRTTLQKTPEQIETQLQCALQQLRIFSQSLPDRDAPIDMLLFPTVRECNAALAAFGDARELLRALRLFGKMRKATALQEHLRERINFAWPVPVPTLQKLLDKSGDTKAIEVYTELMQFLIDGSTNRASTSKYSPESGSKDDNSNTLLLKVFLVFQEMKTAGAEPDVACYNALLRACARAGDFVRAQDVLAQMQATDLSPNDNSWRELLRAAAKIGRSDLAESIWRQALVYGNRRRYTDEPETKWMPTLKSFAALVASYMREAVDSSKAAQMRLFRRAVSLYEAALYGDDDLGMSRLDVNELLDSQRTMLLILQATVALEALIVSDGTDERRELRSTAVSILKLESCQRVQTHRLSWTALEAYDTARKWQV</sequence>
<keyword evidence="6" id="KW-1185">Reference proteome</keyword>
<dbReference type="OrthoDB" id="47432at2759"/>
<reference evidence="6" key="2">
    <citation type="submission" date="2008-08" db="EMBL/GenBank/DDBJ databases">
        <authorList>
            <consortium name="Diatom Consortium"/>
            <person name="Grigoriev I."/>
            <person name="Grimwood J."/>
            <person name="Kuo A."/>
            <person name="Otillar R.P."/>
            <person name="Salamov A."/>
            <person name="Detter J.C."/>
            <person name="Lindquist E."/>
            <person name="Shapiro H."/>
            <person name="Lucas S."/>
            <person name="Glavina del Rio T."/>
            <person name="Pitluck S."/>
            <person name="Rokhsar D."/>
            <person name="Bowler C."/>
        </authorList>
    </citation>
    <scope>GENOME REANNOTATION</scope>
    <source>
        <strain evidence="6">CCAP 1055/1</strain>
    </source>
</reference>
<evidence type="ECO:0000256" key="3">
    <source>
        <dbReference type="SAM" id="MobiDB-lite"/>
    </source>
</evidence>
<dbReference type="InterPro" id="IPR002885">
    <property type="entry name" value="PPR_rpt"/>
</dbReference>
<dbReference type="EMBL" id="CM000620">
    <property type="protein sequence ID" value="EEC45269.1"/>
    <property type="molecule type" value="Genomic_DNA"/>
</dbReference>
<dbReference type="PANTHER" id="PTHR47933:SF40">
    <property type="entry name" value="PENTATRICOPEPTIDE REPEAT-CONTAINING PROTEIN 1, MITOCHONDRIAL-RELATED"/>
    <property type="match status" value="1"/>
</dbReference>
<evidence type="ECO:0000313" key="5">
    <source>
        <dbReference type="EMBL" id="EEC45269.1"/>
    </source>
</evidence>
<accession>B7G7P3</accession>
<keyword evidence="4" id="KW-0732">Signal</keyword>
<dbReference type="GO" id="GO:0003729">
    <property type="term" value="F:mRNA binding"/>
    <property type="evidence" value="ECO:0007669"/>
    <property type="project" value="TreeGrafter"/>
</dbReference>
<dbReference type="KEGG" id="pti:PHATRDRAFT_39052"/>
<evidence type="ECO:0000256" key="1">
    <source>
        <dbReference type="ARBA" id="ARBA00022737"/>
    </source>
</evidence>
<proteinExistence type="predicted"/>
<dbReference type="NCBIfam" id="TIGR00756">
    <property type="entry name" value="PPR"/>
    <property type="match status" value="1"/>
</dbReference>
<gene>
    <name evidence="5" type="ORF">PHATRDRAFT_39052</name>
</gene>
<dbReference type="PROSITE" id="PS51375">
    <property type="entry name" value="PPR"/>
    <property type="match status" value="1"/>
</dbReference>
<evidence type="ECO:0000313" key="6">
    <source>
        <dbReference type="Proteomes" id="UP000000759"/>
    </source>
</evidence>
<dbReference type="STRING" id="556484.B7G7P3"/>
<organism evidence="5 6">
    <name type="scientific">Phaeodactylum tricornutum (strain CCAP 1055/1)</name>
    <dbReference type="NCBI Taxonomy" id="556484"/>
    <lineage>
        <taxon>Eukaryota</taxon>
        <taxon>Sar</taxon>
        <taxon>Stramenopiles</taxon>
        <taxon>Ochrophyta</taxon>
        <taxon>Bacillariophyta</taxon>
        <taxon>Bacillariophyceae</taxon>
        <taxon>Bacillariophycidae</taxon>
        <taxon>Naviculales</taxon>
        <taxon>Phaeodactylaceae</taxon>
        <taxon>Phaeodactylum</taxon>
    </lineage>
</organism>
<dbReference type="InterPro" id="IPR011990">
    <property type="entry name" value="TPR-like_helical_dom_sf"/>
</dbReference>
<protein>
    <submittedName>
        <fullName evidence="5">Uncharacterized protein</fullName>
    </submittedName>
</protein>
<dbReference type="PaxDb" id="2850-Phatr39052"/>
<evidence type="ECO:0000256" key="2">
    <source>
        <dbReference type="PROSITE-ProRule" id="PRU00708"/>
    </source>
</evidence>
<reference evidence="5 6" key="1">
    <citation type="journal article" date="2008" name="Nature">
        <title>The Phaeodactylum genome reveals the evolutionary history of diatom genomes.</title>
        <authorList>
            <person name="Bowler C."/>
            <person name="Allen A.E."/>
            <person name="Badger J.H."/>
            <person name="Grimwood J."/>
            <person name="Jabbari K."/>
            <person name="Kuo A."/>
            <person name="Maheswari U."/>
            <person name="Martens C."/>
            <person name="Maumus F."/>
            <person name="Otillar R.P."/>
            <person name="Rayko E."/>
            <person name="Salamov A."/>
            <person name="Vandepoele K."/>
            <person name="Beszteri B."/>
            <person name="Gruber A."/>
            <person name="Heijde M."/>
            <person name="Katinka M."/>
            <person name="Mock T."/>
            <person name="Valentin K."/>
            <person name="Verret F."/>
            <person name="Berges J.A."/>
            <person name="Brownlee C."/>
            <person name="Cadoret J.P."/>
            <person name="Chiovitti A."/>
            <person name="Choi C.J."/>
            <person name="Coesel S."/>
            <person name="De Martino A."/>
            <person name="Detter J.C."/>
            <person name="Durkin C."/>
            <person name="Falciatore A."/>
            <person name="Fournet J."/>
            <person name="Haruta M."/>
            <person name="Huysman M.J."/>
            <person name="Jenkins B.D."/>
            <person name="Jiroutova K."/>
            <person name="Jorgensen R.E."/>
            <person name="Joubert Y."/>
            <person name="Kaplan A."/>
            <person name="Kroger N."/>
            <person name="Kroth P.G."/>
            <person name="La Roche J."/>
            <person name="Lindquist E."/>
            <person name="Lommer M."/>
            <person name="Martin-Jezequel V."/>
            <person name="Lopez P.J."/>
            <person name="Lucas S."/>
            <person name="Mangogna M."/>
            <person name="McGinnis K."/>
            <person name="Medlin L.K."/>
            <person name="Montsant A."/>
            <person name="Oudot-Le Secq M.P."/>
            <person name="Napoli C."/>
            <person name="Obornik M."/>
            <person name="Parker M.S."/>
            <person name="Petit J.L."/>
            <person name="Porcel B.M."/>
            <person name="Poulsen N."/>
            <person name="Robison M."/>
            <person name="Rychlewski L."/>
            <person name="Rynearson T.A."/>
            <person name="Schmutz J."/>
            <person name="Shapiro H."/>
            <person name="Siaut M."/>
            <person name="Stanley M."/>
            <person name="Sussman M.R."/>
            <person name="Taylor A.R."/>
            <person name="Vardi A."/>
            <person name="von Dassow P."/>
            <person name="Vyverman W."/>
            <person name="Willis A."/>
            <person name="Wyrwicz L.S."/>
            <person name="Rokhsar D.S."/>
            <person name="Weissenbach J."/>
            <person name="Armbrust E.V."/>
            <person name="Green B.R."/>
            <person name="Van de Peer Y."/>
            <person name="Grigoriev I.V."/>
        </authorList>
    </citation>
    <scope>NUCLEOTIDE SEQUENCE [LARGE SCALE GENOMIC DNA]</scope>
    <source>
        <strain evidence="5 6">CCAP 1055/1</strain>
    </source>
</reference>
<keyword evidence="1" id="KW-0677">Repeat</keyword>
<dbReference type="Proteomes" id="UP000000759">
    <property type="component" value="Chromosome 18"/>
</dbReference>
<dbReference type="RefSeq" id="XP_002183051.1">
    <property type="nucleotide sequence ID" value="XM_002183015.1"/>
</dbReference>
<dbReference type="eggNOG" id="KOG4197">
    <property type="taxonomic scope" value="Eukaryota"/>
</dbReference>
<dbReference type="PANTHER" id="PTHR47933">
    <property type="entry name" value="PENTATRICOPEPTIDE REPEAT-CONTAINING PROTEIN 1, MITOCHONDRIAL"/>
    <property type="match status" value="1"/>
</dbReference>
<dbReference type="InterPro" id="IPR051240">
    <property type="entry name" value="Mito_RNA-Proc/Resp"/>
</dbReference>
<feature type="chain" id="PRO_5002853065" evidence="4">
    <location>
        <begin position="29"/>
        <end position="481"/>
    </location>
</feature>